<accession>A0A8H3ZUI4</accession>
<sequence length="719" mass="82652">MLIDFAFKIISIPFIPIKILRNHLPHPPLPPSKPKTSQDPKNPSPSTSNPTKMYVYLGKLNWKGAAVAEDETFIVILPNGAVRTGDTAYVFFQWTRDEYGVPKANWFQTISIDKVSKTDTGDDVFTLKHPKFSWKITSQQAYENIKITMSDCASHETSSTLKRVWGTHSHSDKANDTVRVWIGKINWSTFAKDEMAIFIAPEGFGQGRPIISLWQWTKNYAGKAKDPSLRCEYQNIQTENDDVVRFTYTSYYDLDCTFNRQTGKLSVRMKSPRDSSAKDLGDFTLAALIDRHSHDFNPPESTPNKEETDFRLPQPQPSLPRVLAPMPFPRTLLETLTHTAAFVDQAGYLAKYAEQEFRTLDTRFHQSERQLEAAQQKANALDKEVKMLEQKIAVGEGVADELRKQLKDAEDKEMKMKRHDTKDHDEINNLVKERSNLKAEVSALKIKLVEIGENLGEEKKQRRRLEHEKDHLEDHCALLKKQKEKLRAEKGELEAKNKDLEKLRKTLQKELQNTKDEVRSKTDALKKAEKERDQAQSEIESKNLAINKAEEKANKAEKDFDVATRALKKAQEEVTNLKKERSDHDELDKKHIVDDQKQDAEHLKEIGKIRREYEKKLKNADDKLKDALSEVQSLKTSQEEHAKKDQELADQDKKTHQDYEDRYNSHLEKDKADAAVRDAAEKAALDEEQKRINDTQERLNARKAMQQPGLQQNKGTMAV</sequence>
<feature type="compositionally biased region" description="Polar residues" evidence="1">
    <location>
        <begin position="708"/>
        <end position="719"/>
    </location>
</feature>
<dbReference type="OrthoDB" id="4332097at2759"/>
<dbReference type="AlphaFoldDB" id="A0A8H3ZUI4"/>
<dbReference type="Proteomes" id="UP000434172">
    <property type="component" value="Unassembled WGS sequence"/>
</dbReference>
<feature type="region of interest" description="Disordered" evidence="1">
    <location>
        <begin position="571"/>
        <end position="602"/>
    </location>
</feature>
<feature type="compositionally biased region" description="Basic and acidic residues" evidence="1">
    <location>
        <begin position="508"/>
        <end position="541"/>
    </location>
</feature>
<comment type="caution">
    <text evidence="2">The sequence shown here is derived from an EMBL/GenBank/DDBJ whole genome shotgun (WGS) entry which is preliminary data.</text>
</comment>
<keyword evidence="3" id="KW-1185">Reference proteome</keyword>
<feature type="compositionally biased region" description="Basic and acidic residues" evidence="1">
    <location>
        <begin position="293"/>
        <end position="310"/>
    </location>
</feature>
<feature type="region of interest" description="Disordered" evidence="1">
    <location>
        <begin position="629"/>
        <end position="719"/>
    </location>
</feature>
<evidence type="ECO:0000313" key="3">
    <source>
        <dbReference type="Proteomes" id="UP000434172"/>
    </source>
</evidence>
<feature type="region of interest" description="Disordered" evidence="1">
    <location>
        <begin position="26"/>
        <end position="50"/>
    </location>
</feature>
<proteinExistence type="predicted"/>
<reference evidence="2 3" key="1">
    <citation type="submission" date="2019-12" db="EMBL/GenBank/DDBJ databases">
        <title>A genome sequence resource for the geographically widespread anthracnose pathogen Colletotrichum asianum.</title>
        <authorList>
            <person name="Meng Y."/>
        </authorList>
    </citation>
    <scope>NUCLEOTIDE SEQUENCE [LARGE SCALE GENOMIC DNA]</scope>
    <source>
        <strain evidence="2 3">ICMP 18580</strain>
    </source>
</reference>
<evidence type="ECO:0000313" key="2">
    <source>
        <dbReference type="EMBL" id="KAF0327922.1"/>
    </source>
</evidence>
<feature type="compositionally biased region" description="Basic and acidic residues" evidence="1">
    <location>
        <begin position="637"/>
        <end position="700"/>
    </location>
</feature>
<feature type="region of interest" description="Disordered" evidence="1">
    <location>
        <begin position="293"/>
        <end position="320"/>
    </location>
</feature>
<dbReference type="EMBL" id="WOWK01000020">
    <property type="protein sequence ID" value="KAF0327922.1"/>
    <property type="molecule type" value="Genomic_DNA"/>
</dbReference>
<gene>
    <name evidence="2" type="ORF">GQ607_004753</name>
</gene>
<protein>
    <submittedName>
        <fullName evidence="2">Hard-surface inducible protein</fullName>
    </submittedName>
</protein>
<name>A0A8H3ZUI4_9PEZI</name>
<feature type="region of interest" description="Disordered" evidence="1">
    <location>
        <begin position="508"/>
        <end position="543"/>
    </location>
</feature>
<dbReference type="Gene3D" id="1.10.287.1490">
    <property type="match status" value="1"/>
</dbReference>
<evidence type="ECO:0000256" key="1">
    <source>
        <dbReference type="SAM" id="MobiDB-lite"/>
    </source>
</evidence>
<organism evidence="2 3">
    <name type="scientific">Colletotrichum asianum</name>
    <dbReference type="NCBI Taxonomy" id="702518"/>
    <lineage>
        <taxon>Eukaryota</taxon>
        <taxon>Fungi</taxon>
        <taxon>Dikarya</taxon>
        <taxon>Ascomycota</taxon>
        <taxon>Pezizomycotina</taxon>
        <taxon>Sordariomycetes</taxon>
        <taxon>Hypocreomycetidae</taxon>
        <taxon>Glomerellales</taxon>
        <taxon>Glomerellaceae</taxon>
        <taxon>Colletotrichum</taxon>
        <taxon>Colletotrichum gloeosporioides species complex</taxon>
    </lineage>
</organism>
<feature type="compositionally biased region" description="Low complexity" evidence="1">
    <location>
        <begin position="34"/>
        <end position="50"/>
    </location>
</feature>